<sequence length="272" mass="30427">MSLISGMNNAPGNALAQTGVERPFNGSPPLVRFVLPRTPLEKLESTLATMMTTRRKRPSKLYPRGYDEEVRQALDRIDLPAFARSQFEYSSNQLSYLREAIFDEGFDIIPTQEVAKCVTCSQSQVVELKCNLCGHYRGIDYFSRNQRTRETPYCQPCMDYQMSIDPEAEMIAMQSICEEGNKSGSGAEVDAALALADHDESLDEYENAVWARRNHIRSGSASGLPVGNPSMPKRFARIPSVRHHMPPLPAPKWAPSPVRCGHTDESNGQKFL</sequence>
<dbReference type="Proteomes" id="UP000177622">
    <property type="component" value="Unassembled WGS sequence"/>
</dbReference>
<evidence type="ECO:0000256" key="1">
    <source>
        <dbReference type="SAM" id="MobiDB-lite"/>
    </source>
</evidence>
<dbReference type="InterPro" id="IPR024630">
    <property type="entry name" value="Stc1"/>
</dbReference>
<evidence type="ECO:0000313" key="3">
    <source>
        <dbReference type="EMBL" id="OGE51405.1"/>
    </source>
</evidence>
<organism evidence="3 4">
    <name type="scientific">Penicillium arizonense</name>
    <dbReference type="NCBI Taxonomy" id="1835702"/>
    <lineage>
        <taxon>Eukaryota</taxon>
        <taxon>Fungi</taxon>
        <taxon>Dikarya</taxon>
        <taxon>Ascomycota</taxon>
        <taxon>Pezizomycotina</taxon>
        <taxon>Eurotiomycetes</taxon>
        <taxon>Eurotiomycetidae</taxon>
        <taxon>Eurotiales</taxon>
        <taxon>Aspergillaceae</taxon>
        <taxon>Penicillium</taxon>
    </lineage>
</organism>
<feature type="domain" description="Stc1" evidence="2">
    <location>
        <begin position="85"/>
        <end position="158"/>
    </location>
</feature>
<protein>
    <recommendedName>
        <fullName evidence="2">Stc1 domain-containing protein</fullName>
    </recommendedName>
</protein>
<comment type="caution">
    <text evidence="3">The sequence shown here is derived from an EMBL/GenBank/DDBJ whole genome shotgun (WGS) entry which is preliminary data.</text>
</comment>
<keyword evidence="4" id="KW-1185">Reference proteome</keyword>
<dbReference type="AlphaFoldDB" id="A0A1F5LE28"/>
<dbReference type="OrthoDB" id="3514033at2759"/>
<evidence type="ECO:0000313" key="4">
    <source>
        <dbReference type="Proteomes" id="UP000177622"/>
    </source>
</evidence>
<gene>
    <name evidence="3" type="ORF">PENARI_c013G05688</name>
</gene>
<accession>A0A1F5LE28</accession>
<dbReference type="Pfam" id="PF12898">
    <property type="entry name" value="Stc1"/>
    <property type="match status" value="1"/>
</dbReference>
<name>A0A1F5LE28_PENAI</name>
<feature type="region of interest" description="Disordered" evidence="1">
    <location>
        <begin position="246"/>
        <end position="272"/>
    </location>
</feature>
<feature type="compositionally biased region" description="Basic and acidic residues" evidence="1">
    <location>
        <begin position="261"/>
        <end position="272"/>
    </location>
</feature>
<dbReference type="EMBL" id="LXJU01000013">
    <property type="protein sequence ID" value="OGE51405.1"/>
    <property type="molecule type" value="Genomic_DNA"/>
</dbReference>
<dbReference type="GeneID" id="34577957"/>
<dbReference type="STRING" id="1835702.A0A1F5LE28"/>
<proteinExistence type="predicted"/>
<evidence type="ECO:0000259" key="2">
    <source>
        <dbReference type="Pfam" id="PF12898"/>
    </source>
</evidence>
<reference evidence="3 4" key="1">
    <citation type="journal article" date="2016" name="Sci. Rep.">
        <title>Penicillium arizonense, a new, genome sequenced fungal species, reveals a high chemical diversity in secreted metabolites.</title>
        <authorList>
            <person name="Grijseels S."/>
            <person name="Nielsen J.C."/>
            <person name="Randelovic M."/>
            <person name="Nielsen J."/>
            <person name="Nielsen K.F."/>
            <person name="Workman M."/>
            <person name="Frisvad J.C."/>
        </authorList>
    </citation>
    <scope>NUCLEOTIDE SEQUENCE [LARGE SCALE GENOMIC DNA]</scope>
    <source>
        <strain evidence="3 4">CBS 141311</strain>
    </source>
</reference>
<dbReference type="RefSeq" id="XP_022486850.1">
    <property type="nucleotide sequence ID" value="XM_022633223.1"/>
</dbReference>